<dbReference type="PANTHER" id="PTHR43081">
    <property type="entry name" value="ADENYLATE CYCLASE, TERMINAL-DIFFERENTIATION SPECIFIC-RELATED"/>
    <property type="match status" value="1"/>
</dbReference>
<evidence type="ECO:0000313" key="3">
    <source>
        <dbReference type="EMBL" id="KKL69921.1"/>
    </source>
</evidence>
<evidence type="ECO:0000259" key="2">
    <source>
        <dbReference type="PROSITE" id="PS50125"/>
    </source>
</evidence>
<dbReference type="SUPFAM" id="SSF55073">
    <property type="entry name" value="Nucleotide cyclase"/>
    <property type="match status" value="1"/>
</dbReference>
<proteinExistence type="predicted"/>
<comment type="caution">
    <text evidence="3">The sequence shown here is derived from an EMBL/GenBank/DDBJ whole genome shotgun (WGS) entry which is preliminary data.</text>
</comment>
<dbReference type="GO" id="GO:0006171">
    <property type="term" value="P:cAMP biosynthetic process"/>
    <property type="evidence" value="ECO:0007669"/>
    <property type="project" value="TreeGrafter"/>
</dbReference>
<dbReference type="AlphaFoldDB" id="A0A0F9EUH8"/>
<dbReference type="PROSITE" id="PS50125">
    <property type="entry name" value="GUANYLATE_CYCLASE_2"/>
    <property type="match status" value="1"/>
</dbReference>
<organism evidence="3">
    <name type="scientific">marine sediment metagenome</name>
    <dbReference type="NCBI Taxonomy" id="412755"/>
    <lineage>
        <taxon>unclassified sequences</taxon>
        <taxon>metagenomes</taxon>
        <taxon>ecological metagenomes</taxon>
    </lineage>
</organism>
<dbReference type="EMBL" id="LAZR01026057">
    <property type="protein sequence ID" value="KKL69921.1"/>
    <property type="molecule type" value="Genomic_DNA"/>
</dbReference>
<dbReference type="GO" id="GO:0035556">
    <property type="term" value="P:intracellular signal transduction"/>
    <property type="evidence" value="ECO:0007669"/>
    <property type="project" value="InterPro"/>
</dbReference>
<sequence length="362" mass="40719">MFQVDSNHKGTKGVRKVLLRGIFWRILIIETILLIGSLIYRAITDPQSDPGDLFWYALRIILLTVVIILFIVVTFRIFLNKKIIFPLETIVEANRRLRDDDPTASELELPADAPREIKEIVYSRAEMLKKILEVSKERLNLVNFIKETFGRYLSKKVVEEILESPEGQKIGGRRETVTILFSDLRGFTVLSETKDPEEMVQLLNQYLERMSKVILKYDGMIDEFIGDAILTIFGVPDKRNDDPARAVACGLAMQNALLELNTEIEKEGYPLLEMGIGINTGTVIVGNIGSEMRMKYGIVGSSVNTASRIESNTIGGQILIGESTFKLVKDLVTASPPQTVMMKGLKKPLVYYPVTEIGSPYN</sequence>
<dbReference type="Gene3D" id="3.30.70.1230">
    <property type="entry name" value="Nucleotide cyclase"/>
    <property type="match status" value="1"/>
</dbReference>
<reference evidence="3" key="1">
    <citation type="journal article" date="2015" name="Nature">
        <title>Complex archaea that bridge the gap between prokaryotes and eukaryotes.</title>
        <authorList>
            <person name="Spang A."/>
            <person name="Saw J.H."/>
            <person name="Jorgensen S.L."/>
            <person name="Zaremba-Niedzwiedzka K."/>
            <person name="Martijn J."/>
            <person name="Lind A.E."/>
            <person name="van Eijk R."/>
            <person name="Schleper C."/>
            <person name="Guy L."/>
            <person name="Ettema T.J."/>
        </authorList>
    </citation>
    <scope>NUCLEOTIDE SEQUENCE</scope>
</reference>
<dbReference type="Pfam" id="PF00211">
    <property type="entry name" value="Guanylate_cyc"/>
    <property type="match status" value="1"/>
</dbReference>
<dbReference type="PANTHER" id="PTHR43081:SF1">
    <property type="entry name" value="ADENYLATE CYCLASE, TERMINAL-DIFFERENTIATION SPECIFIC"/>
    <property type="match status" value="1"/>
</dbReference>
<evidence type="ECO:0000256" key="1">
    <source>
        <dbReference type="SAM" id="Phobius"/>
    </source>
</evidence>
<keyword evidence="1" id="KW-1133">Transmembrane helix</keyword>
<feature type="transmembrane region" description="Helical" evidence="1">
    <location>
        <begin position="22"/>
        <end position="43"/>
    </location>
</feature>
<keyword evidence="1" id="KW-0472">Membrane</keyword>
<gene>
    <name evidence="3" type="ORF">LCGC14_2110070</name>
</gene>
<dbReference type="InterPro" id="IPR050697">
    <property type="entry name" value="Adenylyl/Guanylyl_Cyclase_3/4"/>
</dbReference>
<feature type="domain" description="Guanylate cyclase" evidence="2">
    <location>
        <begin position="178"/>
        <end position="310"/>
    </location>
</feature>
<feature type="non-terminal residue" evidence="3">
    <location>
        <position position="362"/>
    </location>
</feature>
<protein>
    <recommendedName>
        <fullName evidence="2">Guanylate cyclase domain-containing protein</fullName>
    </recommendedName>
</protein>
<accession>A0A0F9EUH8</accession>
<dbReference type="InterPro" id="IPR029787">
    <property type="entry name" value="Nucleotide_cyclase"/>
</dbReference>
<dbReference type="InterPro" id="IPR001054">
    <property type="entry name" value="A/G_cyclase"/>
</dbReference>
<dbReference type="CDD" id="cd07302">
    <property type="entry name" value="CHD"/>
    <property type="match status" value="1"/>
</dbReference>
<keyword evidence="1" id="KW-0812">Transmembrane</keyword>
<dbReference type="SMART" id="SM00044">
    <property type="entry name" value="CYCc"/>
    <property type="match status" value="1"/>
</dbReference>
<name>A0A0F9EUH8_9ZZZZ</name>
<feature type="transmembrane region" description="Helical" evidence="1">
    <location>
        <begin position="55"/>
        <end position="79"/>
    </location>
</feature>